<dbReference type="Proteomes" id="UP000268162">
    <property type="component" value="Unassembled WGS sequence"/>
</dbReference>
<reference evidence="2" key="1">
    <citation type="journal article" date="2018" name="Nat. Microbiol.">
        <title>Leveraging single-cell genomics to expand the fungal tree of life.</title>
        <authorList>
            <person name="Ahrendt S.R."/>
            <person name="Quandt C.A."/>
            <person name="Ciobanu D."/>
            <person name="Clum A."/>
            <person name="Salamov A."/>
            <person name="Andreopoulos B."/>
            <person name="Cheng J.F."/>
            <person name="Woyke T."/>
            <person name="Pelin A."/>
            <person name="Henrissat B."/>
            <person name="Reynolds N.K."/>
            <person name="Benny G.L."/>
            <person name="Smith M.E."/>
            <person name="James T.Y."/>
            <person name="Grigoriev I.V."/>
        </authorList>
    </citation>
    <scope>NUCLEOTIDE SEQUENCE [LARGE SCALE GENOMIC DNA]</scope>
    <source>
        <strain evidence="2">RSA 468</strain>
    </source>
</reference>
<dbReference type="EMBL" id="ML003110">
    <property type="protein sequence ID" value="RKP34680.1"/>
    <property type="molecule type" value="Genomic_DNA"/>
</dbReference>
<evidence type="ECO:0000313" key="2">
    <source>
        <dbReference type="Proteomes" id="UP000268162"/>
    </source>
</evidence>
<accession>A0A4P9ZQJ5</accession>
<organism evidence="1 2">
    <name type="scientific">Dimargaris cristalligena</name>
    <dbReference type="NCBI Taxonomy" id="215637"/>
    <lineage>
        <taxon>Eukaryota</taxon>
        <taxon>Fungi</taxon>
        <taxon>Fungi incertae sedis</taxon>
        <taxon>Zoopagomycota</taxon>
        <taxon>Kickxellomycotina</taxon>
        <taxon>Dimargaritomycetes</taxon>
        <taxon>Dimargaritales</taxon>
        <taxon>Dimargaritaceae</taxon>
        <taxon>Dimargaris</taxon>
    </lineage>
</organism>
<keyword evidence="2" id="KW-1185">Reference proteome</keyword>
<proteinExistence type="predicted"/>
<name>A0A4P9ZQJ5_9FUNG</name>
<protein>
    <submittedName>
        <fullName evidence="1">Uncharacterized protein</fullName>
    </submittedName>
</protein>
<sequence length="143" mass="16756">MIVNFYPLAIWKRREPYPLRKGTVYFASFKCLYPYLSEDTEACSTDPPNYEMMIKDNGRVVFIWARMEPADLLADLNLGYTPVVVYFKDDVRGFVEEWDRLALIDCHGQETSFIAWDKESMTKFYEDFTAAMKEVIALYTPCP</sequence>
<gene>
    <name evidence="1" type="ORF">BJ085DRAFT_29917</name>
</gene>
<evidence type="ECO:0000313" key="1">
    <source>
        <dbReference type="EMBL" id="RKP34680.1"/>
    </source>
</evidence>
<dbReference type="AlphaFoldDB" id="A0A4P9ZQJ5"/>